<dbReference type="Proteomes" id="UP000326725">
    <property type="component" value="Unassembled WGS sequence"/>
</dbReference>
<dbReference type="PANTHER" id="PTHR42695">
    <property type="entry name" value="GLUTAMINE AMIDOTRANSFERASE YLR126C-RELATED"/>
    <property type="match status" value="1"/>
</dbReference>
<dbReference type="InterPro" id="IPR044992">
    <property type="entry name" value="ChyE-like"/>
</dbReference>
<dbReference type="AlphaFoldDB" id="A0A5K1I4L3"/>
<protein>
    <submittedName>
        <fullName evidence="2">GMP synthase [glutamine-hydrolyzing]</fullName>
        <ecNumber evidence="2">6.3.5.2</ecNumber>
    </submittedName>
</protein>
<sequence length="257" mass="28580">MVIGLLQCDDVAPELRGTHGNYPEMFEALFHRVDPTLQFRVWRCLDGEIPEDVEAVDAWLTTGAKFGVNDDLPWIAELEAFVRELWAAGKPLVGICFGHQLIAKALGGEVAKSRKGWGVGLSFNRVTERADWMAPWQPKLDLVVSHQDQVERLPEGARVLGGSAFCPSYLMQLGEHFLGIQGHPEFTSAYSRDLMALRADLIGDHRVREGVSSLSAPADDILIVRWILAFVNRAIEIRQNDHQASPRWPGPNARPGP</sequence>
<dbReference type="CDD" id="cd01741">
    <property type="entry name" value="GATase1_1"/>
    <property type="match status" value="1"/>
</dbReference>
<dbReference type="Pfam" id="PF00117">
    <property type="entry name" value="GATase"/>
    <property type="match status" value="1"/>
</dbReference>
<dbReference type="Gene3D" id="3.40.50.880">
    <property type="match status" value="1"/>
</dbReference>
<accession>A0A5K1I4L3</accession>
<dbReference type="PROSITE" id="PS51273">
    <property type="entry name" value="GATASE_TYPE_1"/>
    <property type="match status" value="1"/>
</dbReference>
<organism evidence="2 3">
    <name type="scientific">Halomonas lysinitropha</name>
    <dbReference type="NCBI Taxonomy" id="2607506"/>
    <lineage>
        <taxon>Bacteria</taxon>
        <taxon>Pseudomonadati</taxon>
        <taxon>Pseudomonadota</taxon>
        <taxon>Gammaproteobacteria</taxon>
        <taxon>Oceanospirillales</taxon>
        <taxon>Halomonadaceae</taxon>
        <taxon>Halomonas</taxon>
    </lineage>
</organism>
<evidence type="ECO:0000313" key="2">
    <source>
        <dbReference type="EMBL" id="VVZ95067.1"/>
    </source>
</evidence>
<keyword evidence="3" id="KW-1185">Reference proteome</keyword>
<dbReference type="InterPro" id="IPR029062">
    <property type="entry name" value="Class_I_gatase-like"/>
</dbReference>
<dbReference type="EMBL" id="CABVOU010000027">
    <property type="protein sequence ID" value="VVZ95067.1"/>
    <property type="molecule type" value="Genomic_DNA"/>
</dbReference>
<dbReference type="GO" id="GO:0005829">
    <property type="term" value="C:cytosol"/>
    <property type="evidence" value="ECO:0007669"/>
    <property type="project" value="TreeGrafter"/>
</dbReference>
<dbReference type="PANTHER" id="PTHR42695:SF5">
    <property type="entry name" value="GLUTAMINE AMIDOTRANSFERASE YLR126C-RELATED"/>
    <property type="match status" value="1"/>
</dbReference>
<name>A0A5K1I4L3_9GAMM</name>
<evidence type="ECO:0000259" key="1">
    <source>
        <dbReference type="Pfam" id="PF00117"/>
    </source>
</evidence>
<dbReference type="SUPFAM" id="SSF52317">
    <property type="entry name" value="Class I glutamine amidotransferase-like"/>
    <property type="match status" value="1"/>
</dbReference>
<gene>
    <name evidence="2" type="primary">guaA_1</name>
    <name evidence="2" type="ORF">HALO32_01132</name>
</gene>
<reference evidence="2 3" key="1">
    <citation type="submission" date="2019-09" db="EMBL/GenBank/DDBJ databases">
        <authorList>
            <person name="Criscuolo A."/>
        </authorList>
    </citation>
    <scope>NUCLEOTIDE SEQUENCE [LARGE SCALE GENOMIC DNA]</scope>
    <source>
        <strain evidence="3">3(2)</strain>
    </source>
</reference>
<dbReference type="GO" id="GO:0003922">
    <property type="term" value="F:GMP synthase (glutamine-hydrolyzing) activity"/>
    <property type="evidence" value="ECO:0007669"/>
    <property type="project" value="UniProtKB-EC"/>
</dbReference>
<keyword evidence="2" id="KW-0436">Ligase</keyword>
<proteinExistence type="predicted"/>
<dbReference type="RefSeq" id="WP_151442808.1">
    <property type="nucleotide sequence ID" value="NZ_CABVOU010000027.1"/>
</dbReference>
<dbReference type="InterPro" id="IPR017926">
    <property type="entry name" value="GATASE"/>
</dbReference>
<evidence type="ECO:0000313" key="3">
    <source>
        <dbReference type="Proteomes" id="UP000326725"/>
    </source>
</evidence>
<feature type="domain" description="Glutamine amidotransferase" evidence="1">
    <location>
        <begin position="79"/>
        <end position="189"/>
    </location>
</feature>
<dbReference type="EC" id="6.3.5.2" evidence="2"/>